<evidence type="ECO:0000313" key="2">
    <source>
        <dbReference type="Proteomes" id="UP000182190"/>
    </source>
</evidence>
<organism evidence="1 2">
    <name type="scientific">Planktothrix paucivesiculata PCC 9631</name>
    <dbReference type="NCBI Taxonomy" id="671071"/>
    <lineage>
        <taxon>Bacteria</taxon>
        <taxon>Bacillati</taxon>
        <taxon>Cyanobacteriota</taxon>
        <taxon>Cyanophyceae</taxon>
        <taxon>Oscillatoriophycideae</taxon>
        <taxon>Oscillatoriales</taxon>
        <taxon>Microcoleaceae</taxon>
        <taxon>Planktothrix</taxon>
    </lineage>
</organism>
<proteinExistence type="predicted"/>
<sequence>MKFLLAKSMIRIPPKFGSKAPKPEPDKSKGSVFERLNAKLKWERENIQPHLKDLFPLYGHKCTIFLPDNGIYYYAGAGYGNYLTERDDDYNKIGEILAQI</sequence>
<gene>
    <name evidence="1" type="ORF">PL9631_1000024</name>
</gene>
<name>A0A7Z9BEI1_9CYAN</name>
<dbReference type="EMBL" id="CZCS02000003">
    <property type="protein sequence ID" value="VXD10684.1"/>
    <property type="molecule type" value="Genomic_DNA"/>
</dbReference>
<comment type="caution">
    <text evidence="1">The sequence shown here is derived from an EMBL/GenBank/DDBJ whole genome shotgun (WGS) entry which is preliminary data.</text>
</comment>
<dbReference type="Proteomes" id="UP000182190">
    <property type="component" value="Unassembled WGS sequence"/>
</dbReference>
<dbReference type="AlphaFoldDB" id="A0A7Z9BEI1"/>
<accession>A0A7Z9BEI1</accession>
<protein>
    <submittedName>
        <fullName evidence="1">Uncharacterized protein</fullName>
    </submittedName>
</protein>
<evidence type="ECO:0000313" key="1">
    <source>
        <dbReference type="EMBL" id="VXD10684.1"/>
    </source>
</evidence>
<keyword evidence="2" id="KW-1185">Reference proteome</keyword>
<reference evidence="1" key="1">
    <citation type="submission" date="2019-10" db="EMBL/GenBank/DDBJ databases">
        <authorList>
            <consortium name="Genoscope - CEA"/>
            <person name="William W."/>
        </authorList>
    </citation>
    <scope>NUCLEOTIDE SEQUENCE [LARGE SCALE GENOMIC DNA]</scope>
    <source>
        <strain evidence="1">BBR_PRJEB10994</strain>
    </source>
</reference>